<organism evidence="3 4">
    <name type="scientific">Decorospora gaudefroyi</name>
    <dbReference type="NCBI Taxonomy" id="184978"/>
    <lineage>
        <taxon>Eukaryota</taxon>
        <taxon>Fungi</taxon>
        <taxon>Dikarya</taxon>
        <taxon>Ascomycota</taxon>
        <taxon>Pezizomycotina</taxon>
        <taxon>Dothideomycetes</taxon>
        <taxon>Pleosporomycetidae</taxon>
        <taxon>Pleosporales</taxon>
        <taxon>Pleosporineae</taxon>
        <taxon>Pleosporaceae</taxon>
        <taxon>Decorospora</taxon>
    </lineage>
</organism>
<dbReference type="EMBL" id="ML975289">
    <property type="protein sequence ID" value="KAF1835269.1"/>
    <property type="molecule type" value="Genomic_DNA"/>
</dbReference>
<proteinExistence type="predicted"/>
<dbReference type="GO" id="GO:0005737">
    <property type="term" value="C:cytoplasm"/>
    <property type="evidence" value="ECO:0007669"/>
    <property type="project" value="TreeGrafter"/>
</dbReference>
<feature type="region of interest" description="Disordered" evidence="2">
    <location>
        <begin position="379"/>
        <end position="398"/>
    </location>
</feature>
<keyword evidence="1" id="KW-0175">Coiled coil</keyword>
<dbReference type="AlphaFoldDB" id="A0A6A5KGZ5"/>
<dbReference type="PANTHER" id="PTHR18947">
    <property type="entry name" value="HOOK PROTEINS"/>
    <property type="match status" value="1"/>
</dbReference>
<dbReference type="GO" id="GO:0031122">
    <property type="term" value="P:cytoplasmic microtubule organization"/>
    <property type="evidence" value="ECO:0007669"/>
    <property type="project" value="TreeGrafter"/>
</dbReference>
<dbReference type="Proteomes" id="UP000800040">
    <property type="component" value="Unassembled WGS sequence"/>
</dbReference>
<evidence type="ECO:0000313" key="3">
    <source>
        <dbReference type="EMBL" id="KAF1835269.1"/>
    </source>
</evidence>
<feature type="coiled-coil region" evidence="1">
    <location>
        <begin position="56"/>
        <end position="209"/>
    </location>
</feature>
<feature type="compositionally biased region" description="Low complexity" evidence="2">
    <location>
        <begin position="667"/>
        <end position="706"/>
    </location>
</feature>
<feature type="compositionally biased region" description="Basic residues" evidence="2">
    <location>
        <begin position="332"/>
        <end position="341"/>
    </location>
</feature>
<feature type="region of interest" description="Disordered" evidence="2">
    <location>
        <begin position="525"/>
        <end position="559"/>
    </location>
</feature>
<dbReference type="GO" id="GO:0030705">
    <property type="term" value="P:cytoskeleton-dependent intracellular transport"/>
    <property type="evidence" value="ECO:0007669"/>
    <property type="project" value="TreeGrafter"/>
</dbReference>
<gene>
    <name evidence="3" type="ORF">BDW02DRAFT_629688</name>
</gene>
<feature type="region of interest" description="Disordered" evidence="2">
    <location>
        <begin position="594"/>
        <end position="613"/>
    </location>
</feature>
<protein>
    <submittedName>
        <fullName evidence="3">Uncharacterized protein</fullName>
    </submittedName>
</protein>
<dbReference type="GO" id="GO:0051959">
    <property type="term" value="F:dynein light intermediate chain binding"/>
    <property type="evidence" value="ECO:0007669"/>
    <property type="project" value="TreeGrafter"/>
</dbReference>
<dbReference type="GO" id="GO:0005815">
    <property type="term" value="C:microtubule organizing center"/>
    <property type="evidence" value="ECO:0007669"/>
    <property type="project" value="TreeGrafter"/>
</dbReference>
<evidence type="ECO:0000256" key="1">
    <source>
        <dbReference type="SAM" id="Coils"/>
    </source>
</evidence>
<name>A0A6A5KGZ5_9PLEO</name>
<feature type="region of interest" description="Disordered" evidence="2">
    <location>
        <begin position="644"/>
        <end position="753"/>
    </location>
</feature>
<feature type="region of interest" description="Disordered" evidence="2">
    <location>
        <begin position="459"/>
        <end position="479"/>
    </location>
</feature>
<dbReference type="GO" id="GO:0008017">
    <property type="term" value="F:microtubule binding"/>
    <property type="evidence" value="ECO:0007669"/>
    <property type="project" value="TreeGrafter"/>
</dbReference>
<feature type="compositionally biased region" description="Basic residues" evidence="2">
    <location>
        <begin position="460"/>
        <end position="470"/>
    </location>
</feature>
<evidence type="ECO:0000313" key="4">
    <source>
        <dbReference type="Proteomes" id="UP000800040"/>
    </source>
</evidence>
<dbReference type="PANTHER" id="PTHR18947:SF28">
    <property type="entry name" value="GIRDIN, ISOFORM A"/>
    <property type="match status" value="1"/>
</dbReference>
<reference evidence="3" key="1">
    <citation type="submission" date="2020-01" db="EMBL/GenBank/DDBJ databases">
        <authorList>
            <consortium name="DOE Joint Genome Institute"/>
            <person name="Haridas S."/>
            <person name="Albert R."/>
            <person name="Binder M."/>
            <person name="Bloem J."/>
            <person name="Labutti K."/>
            <person name="Salamov A."/>
            <person name="Andreopoulos B."/>
            <person name="Baker S.E."/>
            <person name="Barry K."/>
            <person name="Bills G."/>
            <person name="Bluhm B.H."/>
            <person name="Cannon C."/>
            <person name="Castanera R."/>
            <person name="Culley D.E."/>
            <person name="Daum C."/>
            <person name="Ezra D."/>
            <person name="Gonzalez J.B."/>
            <person name="Henrissat B."/>
            <person name="Kuo A."/>
            <person name="Liang C."/>
            <person name="Lipzen A."/>
            <person name="Lutzoni F."/>
            <person name="Magnuson J."/>
            <person name="Mondo S."/>
            <person name="Nolan M."/>
            <person name="Ohm R."/>
            <person name="Pangilinan J."/>
            <person name="Park H.-J."/>
            <person name="Ramirez L."/>
            <person name="Alfaro M."/>
            <person name="Sun H."/>
            <person name="Tritt A."/>
            <person name="Yoshinaga Y."/>
            <person name="Zwiers L.-H."/>
            <person name="Turgeon B.G."/>
            <person name="Goodwin S.B."/>
            <person name="Spatafora J.W."/>
            <person name="Crous P.W."/>
            <person name="Grigoriev I.V."/>
        </authorList>
    </citation>
    <scope>NUCLEOTIDE SEQUENCE</scope>
    <source>
        <strain evidence="3">P77</strain>
    </source>
</reference>
<evidence type="ECO:0000256" key="2">
    <source>
        <dbReference type="SAM" id="MobiDB-lite"/>
    </source>
</evidence>
<keyword evidence="4" id="KW-1185">Reference proteome</keyword>
<dbReference type="OrthoDB" id="4088568at2759"/>
<sequence>METASFGSIPKPRCCCGSDDCAFLLHNGRLLEGLERDVSKAAQLGQALLVRHEAYVADSERERKHMMTTIENLEREKMELEAKNAQTIKANRDLLDQLEQLNGSIVDSDTHIQALEDTLRSTEAELERLSSLAARTQLLERQLIDLEREQSQLQSSLDAKLVDERTAIQRWKTAERTIGDLQDQIDRIEKEAREERQRHVEVVARMERRMAVEGELNTAAGRLKAKAGHDKGGGTNVVSHFVKDILLDNANLQHGILELREMLGNSNEEVERLRDQLKVHQPVSPSLAEDVVSPTLQKELEMEQDASLNQELHIHHHYHGPKVARNVPKPPPQRRPKKKRFSLTPTHFDPPHALDRSSTATILNQTAVTVPNAHRWSQASTLAPGSFPGSPVSDSHRGSMYDRVFSEAYDSSRPTSPPDSIDLQSPMFGPVKSNDYSSDPDALPPMLRRSSGTLDVAKHNTSRHLRRKSRGLMPPSLSTVRSVSTPISLTTKSSPATAVISAVSPANSFTNDIFTLSPSLQPQAAIPEENEDSSLSTATPSALEASPEEFEPNDLVSPMTSMRPQLRRHASHESLISVSGMDIHTLQSRPSQLLYSSSPFTTPGNAGSVRPELTPWTATAHGTLSNKTSETSMLNRSLLYSSIANQKRGPRKSDGPQPSPPPTGITKKVGGWVFGKWGATPTPAPPTTTGTTRPPSSHSQQTQSSHGTANQAKDREDDSRKKKQQQQQADAAKPKLRPSGVNQNGPIWGFFDDVPDVPTKVVVRDYDADALGDALAG</sequence>
<accession>A0A6A5KGZ5</accession>
<feature type="compositionally biased region" description="Polar residues" evidence="2">
    <location>
        <begin position="594"/>
        <end position="605"/>
    </location>
</feature>
<feature type="region of interest" description="Disordered" evidence="2">
    <location>
        <begin position="319"/>
        <end position="357"/>
    </location>
</feature>